<dbReference type="CDD" id="cd14792">
    <property type="entry name" value="GH27"/>
    <property type="match status" value="1"/>
</dbReference>
<evidence type="ECO:0000313" key="11">
    <source>
        <dbReference type="EMBL" id="MET3545883.1"/>
    </source>
</evidence>
<dbReference type="RefSeq" id="WP_354497066.1">
    <property type="nucleotide sequence ID" value="NZ_JBEPLV010000002.1"/>
</dbReference>
<dbReference type="PRINTS" id="PR00740">
    <property type="entry name" value="GLHYDRLASE27"/>
</dbReference>
<dbReference type="PROSITE" id="PS51272">
    <property type="entry name" value="SLH"/>
    <property type="match status" value="3"/>
</dbReference>
<evidence type="ECO:0000256" key="7">
    <source>
        <dbReference type="ARBA" id="ARBA00023326"/>
    </source>
</evidence>
<dbReference type="InterPro" id="IPR013785">
    <property type="entry name" value="Aldolase_TIM"/>
</dbReference>
<feature type="domain" description="SLH" evidence="10">
    <location>
        <begin position="1301"/>
        <end position="1358"/>
    </location>
</feature>
<comment type="caution">
    <text evidence="11">The sequence shown here is derived from an EMBL/GenBank/DDBJ whole genome shotgun (WGS) entry which is preliminary data.</text>
</comment>
<comment type="catalytic activity">
    <reaction evidence="8">
        <text>Hydrolysis of terminal, non-reducing alpha-D-galactose residues in alpha-D-galactosides, including galactose oligosaccharides, galactomannans and galactolipids.</text>
        <dbReference type="EC" id="3.2.1.22"/>
    </reaction>
</comment>
<feature type="compositionally biased region" description="Polar residues" evidence="9">
    <location>
        <begin position="565"/>
        <end position="581"/>
    </location>
</feature>
<dbReference type="Proteomes" id="UP001549098">
    <property type="component" value="Unassembled WGS sequence"/>
</dbReference>
<evidence type="ECO:0000256" key="2">
    <source>
        <dbReference type="ARBA" id="ARBA00022729"/>
    </source>
</evidence>
<dbReference type="InterPro" id="IPR005102">
    <property type="entry name" value="Carbo-bd_X2"/>
</dbReference>
<dbReference type="InterPro" id="IPR041233">
    <property type="entry name" value="Melibiase_C"/>
</dbReference>
<feature type="domain" description="SLH" evidence="10">
    <location>
        <begin position="1359"/>
        <end position="1422"/>
    </location>
</feature>
<dbReference type="Gene3D" id="2.60.120.260">
    <property type="entry name" value="Galactose-binding domain-like"/>
    <property type="match status" value="3"/>
</dbReference>
<accession>A0ABV2F299</accession>
<dbReference type="Gene3D" id="2.60.40.10">
    <property type="entry name" value="Immunoglobulins"/>
    <property type="match status" value="2"/>
</dbReference>
<protein>
    <recommendedName>
        <fullName evidence="8">Alpha-galactosidase</fullName>
        <ecNumber evidence="8">3.2.1.22</ecNumber>
    </recommendedName>
    <alternativeName>
        <fullName evidence="8">Melibiase</fullName>
    </alternativeName>
</protein>
<evidence type="ECO:0000256" key="3">
    <source>
        <dbReference type="ARBA" id="ARBA00022801"/>
    </source>
</evidence>
<feature type="region of interest" description="Disordered" evidence="9">
    <location>
        <begin position="1204"/>
        <end position="1255"/>
    </location>
</feature>
<evidence type="ECO:0000256" key="4">
    <source>
        <dbReference type="ARBA" id="ARBA00023001"/>
    </source>
</evidence>
<dbReference type="Pfam" id="PF03442">
    <property type="entry name" value="CBM_X2"/>
    <property type="match status" value="3"/>
</dbReference>
<evidence type="ECO:0000256" key="1">
    <source>
        <dbReference type="ARBA" id="ARBA00009743"/>
    </source>
</evidence>
<feature type="region of interest" description="Disordered" evidence="9">
    <location>
        <begin position="600"/>
        <end position="624"/>
    </location>
</feature>
<keyword evidence="8" id="KW-1015">Disulfide bond</keyword>
<dbReference type="EMBL" id="JBEPLV010000002">
    <property type="protein sequence ID" value="MET3545883.1"/>
    <property type="molecule type" value="Genomic_DNA"/>
</dbReference>
<feature type="domain" description="SLH" evidence="10">
    <location>
        <begin position="1234"/>
        <end position="1300"/>
    </location>
</feature>
<dbReference type="InterPro" id="IPR002241">
    <property type="entry name" value="Glyco_hydro_27"/>
</dbReference>
<evidence type="ECO:0000256" key="8">
    <source>
        <dbReference type="RuleBase" id="RU361168"/>
    </source>
</evidence>
<dbReference type="SUPFAM" id="SSF51011">
    <property type="entry name" value="Glycosyl hydrolase domain"/>
    <property type="match status" value="1"/>
</dbReference>
<keyword evidence="3 8" id="KW-0378">Hydrolase</keyword>
<dbReference type="Gene3D" id="3.20.20.70">
    <property type="entry name" value="Aldolase class I"/>
    <property type="match status" value="1"/>
</dbReference>
<organism evidence="11 12">
    <name type="scientific">Paenibacillus favisporus</name>
    <dbReference type="NCBI Taxonomy" id="221028"/>
    <lineage>
        <taxon>Bacteria</taxon>
        <taxon>Bacillati</taxon>
        <taxon>Bacillota</taxon>
        <taxon>Bacilli</taxon>
        <taxon>Bacillales</taxon>
        <taxon>Paenibacillaceae</taxon>
        <taxon>Paenibacillus</taxon>
    </lineage>
</organism>
<keyword evidence="6 8" id="KW-0326">Glycosidase</keyword>
<evidence type="ECO:0000256" key="6">
    <source>
        <dbReference type="ARBA" id="ARBA00023295"/>
    </source>
</evidence>
<evidence type="ECO:0000256" key="5">
    <source>
        <dbReference type="ARBA" id="ARBA00023277"/>
    </source>
</evidence>
<keyword evidence="2" id="KW-0732">Signal</keyword>
<sequence>MMMKRLGRKMGLILLVMLVLVQTGWAGQKLNVAEAANKELAQKPYMGWSSYSMQVYDSAGNWTSAESIKKQSDAMRDKLQAHGYNYINIDAGWNGDMDEYGRPIPSTKLYPNGFQEVIDYVHHNGQKIGIYLIPGLSIDAYKKDLEVYGTGGACRVRDIAAQPLKIVDAWNSYTYKIDFSNPCAQKYVDSIADMLGDWGIDFVKFDSVTPGSGNNNLNLDSRGDVKAWSEALARHDIWFEISWALDHNYADFWKKYANGWRIQWDVEAYDSNVGLTQWANIARLFPDAAVWWRDAGPATGWNDFDSLNVGNGSMDGLTKDERQTAMTFWAISAAPLYIGNDMTRLDDYGLKLLTNDEVIAVNQAGRPAHPVSMDTQQQVWYANNGDGTYSVALFNLGSRSTEVKVSWKDIGLTGSAKVRDLWSHMELGTFDDGYAAVLEPHASRMFKVTAVQGTSAVNDDDTGIRYTGDWQRNGGYEQTPAVQNLAVTIKDSASVQGVDPEQDTGGVQPEAVGGAQPEGAEAVQPVEAGDGQPEYAGGVQLDAASDVQPDDAGQSAAEQSDAAAGSQTSDSGEAISGSSDKSAADVTASAEATVTHSVYINDNDPGITYSGSWSSQGDRPAGDYKGDVHFTETDGDFFEYAFNGSGIDLITEKDPEQGEVDVYLDGAADPETVSTYTEGSKQAQQVVYTVTGLTEGPHTIKVVKKTGTYMLLDALKVTASHLIDPVSASYDREAANPSDLTVNLTLGSGSLTAIQNGADALKNGSDYTVSGGTVTISKAYLAKLPEGPAALSFRFEGGDSEVLSVDIRGKAAQNSSIDPKEASFDKSDGQQQDLSVKLDLNGNTLTAVEYEGQALTENEYAVDQDTVTIKKEFLAGLPGDDITLKFMFSAGDPQTLTVHMTGAETVRYTTLNDDDPGIVYHGAWNRSTGRDFGDYKDDVHYTEANGDSFEHTFRGTGIQFFTEIDPSQGDMDIYLDGEFQETVSSYSEQRQPQQKLYSVSGLKEGFHTLKVVKKSGRFMLVDMLKVEIPDLISPVSAVFDKSAANQKDVAVTLLQQPQLFSGIANGKNRLVEGTDYTVEGSRVILSKAYLAAQPAGTLQLAFAFDGDYQNDVHYTAANGDELAYTFKGTGVELLGPVGPALGDIDVYVDGVLKKTVSAYSDQRLVSQPLYRISGLTDGTHTLKAVKKSGDLMLVDQLKFTVPAAGTGPVDPGTPNPPTGPSGPTAPGPGSSSGGSSSGAAAPPSTPEPGAQDDTKNERHTAYIQGYPDGTFRPDQPVTRAEMAVILSKAVPQAAGDTAGTAASAFRDMKSGFWAGKAIAAVTAAGLMKGYEDGTFKPDQAITRAEMATLASRLKPGASAAGSGFRDTAGHWAESAIVKVQGAGILNGYPDGTFRPSKALTRAEAVTALNRALGRGPLYGTAALPWSDVPAEYWAYKDIAEASLDHPVKARKAGGEEWAGEAVKQQ</sequence>
<dbReference type="InterPro" id="IPR013783">
    <property type="entry name" value="Ig-like_fold"/>
</dbReference>
<evidence type="ECO:0000313" key="12">
    <source>
        <dbReference type="Proteomes" id="UP001549098"/>
    </source>
</evidence>
<dbReference type="PANTHER" id="PTHR11452:SF75">
    <property type="entry name" value="ALPHA-GALACTOSIDASE MEL1"/>
    <property type="match status" value="1"/>
</dbReference>
<keyword evidence="4" id="KW-0136">Cellulose degradation</keyword>
<keyword evidence="5" id="KW-0119">Carbohydrate metabolism</keyword>
<gene>
    <name evidence="11" type="ORF">ABID47_002494</name>
</gene>
<dbReference type="Pfam" id="PF16499">
    <property type="entry name" value="Melibiase_2"/>
    <property type="match status" value="2"/>
</dbReference>
<evidence type="ECO:0000256" key="9">
    <source>
        <dbReference type="SAM" id="MobiDB-lite"/>
    </source>
</evidence>
<reference evidence="11 12" key="1">
    <citation type="submission" date="2024-06" db="EMBL/GenBank/DDBJ databases">
        <title>Genomic Encyclopedia of Type Strains, Phase IV (KMG-IV): sequencing the most valuable type-strain genomes for metagenomic binning, comparative biology and taxonomic classification.</title>
        <authorList>
            <person name="Goeker M."/>
        </authorList>
    </citation>
    <scope>NUCLEOTIDE SEQUENCE [LARGE SCALE GENOMIC DNA]</scope>
    <source>
        <strain evidence="11 12">DSM 17253</strain>
    </source>
</reference>
<dbReference type="InterPro" id="IPR001119">
    <property type="entry name" value="SLH_dom"/>
</dbReference>
<evidence type="ECO:0000259" key="10">
    <source>
        <dbReference type="PROSITE" id="PS51272"/>
    </source>
</evidence>
<dbReference type="InterPro" id="IPR017853">
    <property type="entry name" value="GH"/>
</dbReference>
<name>A0ABV2F299_9BACL</name>
<keyword evidence="12" id="KW-1185">Reference proteome</keyword>
<dbReference type="Gene3D" id="2.60.40.1180">
    <property type="entry name" value="Golgi alpha-mannosidase II"/>
    <property type="match status" value="1"/>
</dbReference>
<keyword evidence="7" id="KW-0624">Polysaccharide degradation</keyword>
<dbReference type="InterPro" id="IPR013780">
    <property type="entry name" value="Glyco_hydro_b"/>
</dbReference>
<dbReference type="InterPro" id="IPR014756">
    <property type="entry name" value="Ig_E-set"/>
</dbReference>
<proteinExistence type="inferred from homology"/>
<dbReference type="EC" id="3.2.1.22" evidence="8"/>
<dbReference type="Pfam" id="PF17801">
    <property type="entry name" value="Melibiase_C"/>
    <property type="match status" value="1"/>
</dbReference>
<dbReference type="PANTHER" id="PTHR11452">
    <property type="entry name" value="ALPHA-GALACTOSIDASE/ALPHA-N-ACETYLGALACTOSAMINIDASE"/>
    <property type="match status" value="1"/>
</dbReference>
<feature type="region of interest" description="Disordered" evidence="9">
    <location>
        <begin position="545"/>
        <end position="582"/>
    </location>
</feature>
<dbReference type="SUPFAM" id="SSF51445">
    <property type="entry name" value="(Trans)glycosidases"/>
    <property type="match status" value="1"/>
</dbReference>
<dbReference type="SUPFAM" id="SSF81296">
    <property type="entry name" value="E set domains"/>
    <property type="match status" value="3"/>
</dbReference>
<feature type="region of interest" description="Disordered" evidence="9">
    <location>
        <begin position="496"/>
        <end position="523"/>
    </location>
</feature>
<feature type="compositionally biased region" description="Pro residues" evidence="9">
    <location>
        <begin position="1211"/>
        <end position="1226"/>
    </location>
</feature>
<dbReference type="Pfam" id="PF00395">
    <property type="entry name" value="SLH"/>
    <property type="match status" value="3"/>
</dbReference>
<comment type="similarity">
    <text evidence="1 8">Belongs to the glycosyl hydrolase 27 family.</text>
</comment>